<name>A0A3M6TQV7_POCDA</name>
<dbReference type="EMBL" id="RCHS01003146">
    <property type="protein sequence ID" value="RMX43711.1"/>
    <property type="molecule type" value="Genomic_DNA"/>
</dbReference>
<comment type="caution">
    <text evidence="1">The sequence shown here is derived from an EMBL/GenBank/DDBJ whole genome shotgun (WGS) entry which is preliminary data.</text>
</comment>
<dbReference type="Proteomes" id="UP000275408">
    <property type="component" value="Unassembled WGS sequence"/>
</dbReference>
<protein>
    <submittedName>
        <fullName evidence="1">Uncharacterized protein</fullName>
    </submittedName>
</protein>
<gene>
    <name evidence="1" type="ORF">pdam_00006341</name>
</gene>
<evidence type="ECO:0000313" key="2">
    <source>
        <dbReference type="Proteomes" id="UP000275408"/>
    </source>
</evidence>
<accession>A0A3M6TQV7</accession>
<sequence>MRDCYCERDTGIGDFEEQDSGNTHLNEQRTRMSHRRSGCSATLFSYCAGMTIISEAKSPIYQKPSMAHRETWHRRVLRQLIRLTQVSEFYRYDALNILSQMRLDVKNIRSVVHHKDKLLKCSQKGLKRTTHWAMYYFRNPNSNVP</sequence>
<reference evidence="1 2" key="1">
    <citation type="journal article" date="2018" name="Sci. Rep.">
        <title>Comparative analysis of the Pocillopora damicornis genome highlights role of immune system in coral evolution.</title>
        <authorList>
            <person name="Cunning R."/>
            <person name="Bay R.A."/>
            <person name="Gillette P."/>
            <person name="Baker A.C."/>
            <person name="Traylor-Knowles N."/>
        </authorList>
    </citation>
    <scope>NUCLEOTIDE SEQUENCE [LARGE SCALE GENOMIC DNA]</scope>
    <source>
        <strain evidence="1">RSMAS</strain>
        <tissue evidence="1">Whole animal</tissue>
    </source>
</reference>
<evidence type="ECO:0000313" key="1">
    <source>
        <dbReference type="EMBL" id="RMX43711.1"/>
    </source>
</evidence>
<organism evidence="1 2">
    <name type="scientific">Pocillopora damicornis</name>
    <name type="common">Cauliflower coral</name>
    <name type="synonym">Millepora damicornis</name>
    <dbReference type="NCBI Taxonomy" id="46731"/>
    <lineage>
        <taxon>Eukaryota</taxon>
        <taxon>Metazoa</taxon>
        <taxon>Cnidaria</taxon>
        <taxon>Anthozoa</taxon>
        <taxon>Hexacorallia</taxon>
        <taxon>Scleractinia</taxon>
        <taxon>Astrocoeniina</taxon>
        <taxon>Pocilloporidae</taxon>
        <taxon>Pocillopora</taxon>
    </lineage>
</organism>
<keyword evidence="2" id="KW-1185">Reference proteome</keyword>
<proteinExistence type="predicted"/>
<dbReference type="AlphaFoldDB" id="A0A3M6TQV7"/>